<dbReference type="Gene3D" id="2.160.20.120">
    <property type="match status" value="1"/>
</dbReference>
<evidence type="ECO:0000313" key="3">
    <source>
        <dbReference type="Proteomes" id="UP001597399"/>
    </source>
</evidence>
<protein>
    <submittedName>
        <fullName evidence="2">DUF4097 family beta strand repeat-containing protein</fullName>
    </submittedName>
</protein>
<dbReference type="Proteomes" id="UP001597399">
    <property type="component" value="Unassembled WGS sequence"/>
</dbReference>
<reference evidence="3" key="1">
    <citation type="journal article" date="2019" name="Int. J. Syst. Evol. Microbiol.">
        <title>The Global Catalogue of Microorganisms (GCM) 10K type strain sequencing project: providing services to taxonomists for standard genome sequencing and annotation.</title>
        <authorList>
            <consortium name="The Broad Institute Genomics Platform"/>
            <consortium name="The Broad Institute Genome Sequencing Center for Infectious Disease"/>
            <person name="Wu L."/>
            <person name="Ma J."/>
        </authorList>
    </citation>
    <scope>NUCLEOTIDE SEQUENCE [LARGE SCALE GENOMIC DNA]</scope>
    <source>
        <strain evidence="3">TISTR 2466</strain>
    </source>
</reference>
<dbReference type="RefSeq" id="WP_253063364.1">
    <property type="nucleotide sequence ID" value="NZ_JAMXWM010000020.1"/>
</dbReference>
<dbReference type="EMBL" id="JBHUMQ010000024">
    <property type="protein sequence ID" value="MFD2694010.1"/>
    <property type="molecule type" value="Genomic_DNA"/>
</dbReference>
<name>A0ABW5S636_9BACL</name>
<gene>
    <name evidence="2" type="ORF">ACFSUE_10275</name>
</gene>
<dbReference type="Pfam" id="PF13349">
    <property type="entry name" value="DUF4097"/>
    <property type="match status" value="1"/>
</dbReference>
<organism evidence="2 3">
    <name type="scientific">Sporolactobacillus shoreicorticis</name>
    <dbReference type="NCBI Taxonomy" id="1923877"/>
    <lineage>
        <taxon>Bacteria</taxon>
        <taxon>Bacillati</taxon>
        <taxon>Bacillota</taxon>
        <taxon>Bacilli</taxon>
        <taxon>Bacillales</taxon>
        <taxon>Sporolactobacillaceae</taxon>
        <taxon>Sporolactobacillus</taxon>
    </lineage>
</organism>
<evidence type="ECO:0000313" key="2">
    <source>
        <dbReference type="EMBL" id="MFD2694010.1"/>
    </source>
</evidence>
<evidence type="ECO:0000259" key="1">
    <source>
        <dbReference type="Pfam" id="PF13349"/>
    </source>
</evidence>
<comment type="caution">
    <text evidence="2">The sequence shown here is derived from an EMBL/GenBank/DDBJ whole genome shotgun (WGS) entry which is preliminary data.</text>
</comment>
<feature type="domain" description="DUF4097" evidence="1">
    <location>
        <begin position="43"/>
        <end position="274"/>
    </location>
</feature>
<sequence length="279" mass="30166">MKRFAIVLGVVVATYLIFFNPIHLQGLPFGKQRDSVTLTDQVNQIQVKTGSIQAEVVSDEGNQVHAKLSGQGSVSVQRSGDTVQVKTHRQFTFFSWWNRSKVTITIPRSYAQTLSLDVGSGTLKFDDEAAYRKLAVNISSGSADLRGISVNSAQVDVHSGHLRMDQLHARSAKLDIRSGNLNVTRFSGAFHAQVRSGNLTMGVAKLSGPVKITVNSGLAKVDLPNDADFSFNGKTNSGIIRCTLPLKEKQSGDKIISGVHGSGTYTFDATVNSGVLRIY</sequence>
<accession>A0ABW5S636</accession>
<dbReference type="InterPro" id="IPR025164">
    <property type="entry name" value="Toastrack_DUF4097"/>
</dbReference>
<proteinExistence type="predicted"/>
<keyword evidence="3" id="KW-1185">Reference proteome</keyword>